<evidence type="ECO:0000256" key="3">
    <source>
        <dbReference type="ARBA" id="ARBA00022737"/>
    </source>
</evidence>
<feature type="binding site" evidence="6">
    <location>
        <position position="83"/>
    </location>
    <ligand>
        <name>substrate</name>
    </ligand>
</feature>
<accession>A0A0J8VCH9</accession>
<dbReference type="InterPro" id="IPR050179">
    <property type="entry name" value="Trans_hexapeptide_repeat"/>
</dbReference>
<dbReference type="PANTHER" id="PTHR43300:SF7">
    <property type="entry name" value="UDP-N-ACETYLBACILLOSAMINE N-ACETYLTRANSFERASE"/>
    <property type="match status" value="1"/>
</dbReference>
<comment type="similarity">
    <text evidence="1">Belongs to the transferase hexapeptide repeat family.</text>
</comment>
<comment type="caution">
    <text evidence="7">The sequence shown here is derived from an EMBL/GenBank/DDBJ whole genome shotgun (WGS) entry which is preliminary data.</text>
</comment>
<evidence type="ECO:0000256" key="1">
    <source>
        <dbReference type="ARBA" id="ARBA00007274"/>
    </source>
</evidence>
<proteinExistence type="inferred from homology"/>
<dbReference type="Proteomes" id="UP000240481">
    <property type="component" value="Unassembled WGS sequence"/>
</dbReference>
<dbReference type="InterPro" id="IPR018357">
    <property type="entry name" value="Hexapep_transf_CS"/>
</dbReference>
<dbReference type="EMBL" id="PYLZ01000009">
    <property type="protein sequence ID" value="PSW23293.1"/>
    <property type="molecule type" value="Genomic_DNA"/>
</dbReference>
<dbReference type="STRING" id="680026.AB733_12550"/>
<dbReference type="InterPro" id="IPR001451">
    <property type="entry name" value="Hexapep"/>
</dbReference>
<feature type="binding site" evidence="6">
    <location>
        <position position="162"/>
    </location>
    <ligand>
        <name>acetyl-CoA</name>
        <dbReference type="ChEBI" id="CHEBI:57288"/>
    </ligand>
</feature>
<evidence type="ECO:0000313" key="8">
    <source>
        <dbReference type="Proteomes" id="UP000240481"/>
    </source>
</evidence>
<dbReference type="Gene3D" id="3.40.50.20">
    <property type="match status" value="1"/>
</dbReference>
<organism evidence="7 8">
    <name type="scientific">Photobacterium swingsii</name>
    <dbReference type="NCBI Taxonomy" id="680026"/>
    <lineage>
        <taxon>Bacteria</taxon>
        <taxon>Pseudomonadati</taxon>
        <taxon>Pseudomonadota</taxon>
        <taxon>Gammaproteobacteria</taxon>
        <taxon>Vibrionales</taxon>
        <taxon>Vibrionaceae</taxon>
        <taxon>Photobacterium</taxon>
    </lineage>
</organism>
<protein>
    <submittedName>
        <fullName evidence="7">Shikimate dehydrogenase</fullName>
    </submittedName>
</protein>
<name>A0A0J8VCH9_9GAMM</name>
<keyword evidence="8" id="KW-1185">Reference proteome</keyword>
<sequence>MSSLVSNQKPSSELFVLGAGGHTSVLVDMLRQQEQPITGIISADLAQEDNQLRSVLKGLPQYFSDDDILAFSADSVRLVNGIGAIPKRLTRIKLFNDFKAQGYRFASVISLHAIVSPFAILGEGVQVMPGAIIQAGADIGDNCIINTGSIVEHDCVIEAHSHLAPHATLCGQVHVGEGTFIGAGAVVIQNITIGSEAIIAAGARVHKHVQAGETVI</sequence>
<feature type="active site" description="Proton acceptor" evidence="5">
    <location>
        <position position="153"/>
    </location>
</feature>
<keyword evidence="2" id="KW-0808">Transferase</keyword>
<evidence type="ECO:0000256" key="2">
    <source>
        <dbReference type="ARBA" id="ARBA00022679"/>
    </source>
</evidence>
<dbReference type="AlphaFoldDB" id="A0A0J8VCH9"/>
<dbReference type="InterPro" id="IPR011004">
    <property type="entry name" value="Trimer_LpxA-like_sf"/>
</dbReference>
<evidence type="ECO:0000256" key="5">
    <source>
        <dbReference type="PIRSR" id="PIRSR620019-1"/>
    </source>
</evidence>
<feature type="site" description="Increases basicity of active site His" evidence="5">
    <location>
        <position position="154"/>
    </location>
</feature>
<evidence type="ECO:0000256" key="6">
    <source>
        <dbReference type="PIRSR" id="PIRSR620019-2"/>
    </source>
</evidence>
<reference evidence="7 8" key="1">
    <citation type="submission" date="2018-01" db="EMBL/GenBank/DDBJ databases">
        <title>Whole genome sequencing of Histamine producing bacteria.</title>
        <authorList>
            <person name="Butler K."/>
        </authorList>
    </citation>
    <scope>NUCLEOTIDE SEQUENCE [LARGE SCALE GENOMIC DNA]</scope>
    <source>
        <strain evidence="7 8">DSM 24669</strain>
    </source>
</reference>
<dbReference type="RefSeq" id="WP_084711794.1">
    <property type="nucleotide sequence ID" value="NZ_AP024852.1"/>
</dbReference>
<evidence type="ECO:0000256" key="4">
    <source>
        <dbReference type="ARBA" id="ARBA00023315"/>
    </source>
</evidence>
<dbReference type="GO" id="GO:0016746">
    <property type="term" value="F:acyltransferase activity"/>
    <property type="evidence" value="ECO:0007669"/>
    <property type="project" value="UniProtKB-KW"/>
</dbReference>
<dbReference type="CDD" id="cd03360">
    <property type="entry name" value="LbH_AT_putative"/>
    <property type="match status" value="1"/>
</dbReference>
<dbReference type="PANTHER" id="PTHR43300">
    <property type="entry name" value="ACETYLTRANSFERASE"/>
    <property type="match status" value="1"/>
</dbReference>
<evidence type="ECO:0000313" key="7">
    <source>
        <dbReference type="EMBL" id="PSW23293.1"/>
    </source>
</evidence>
<dbReference type="InterPro" id="IPR020019">
    <property type="entry name" value="AcTrfase_PglD-like"/>
</dbReference>
<dbReference type="OrthoDB" id="9794407at2"/>
<dbReference type="Gene3D" id="2.160.10.10">
    <property type="entry name" value="Hexapeptide repeat proteins"/>
    <property type="match status" value="1"/>
</dbReference>
<dbReference type="SUPFAM" id="SSF51161">
    <property type="entry name" value="Trimeric LpxA-like enzymes"/>
    <property type="match status" value="1"/>
</dbReference>
<dbReference type="NCBIfam" id="TIGR03570">
    <property type="entry name" value="NeuD_NnaD"/>
    <property type="match status" value="1"/>
</dbReference>
<dbReference type="PROSITE" id="PS00101">
    <property type="entry name" value="HEXAPEP_TRANSFERASES"/>
    <property type="match status" value="1"/>
</dbReference>
<keyword evidence="4" id="KW-0012">Acyltransferase</keyword>
<keyword evidence="3" id="KW-0677">Repeat</keyword>
<dbReference type="Pfam" id="PF00132">
    <property type="entry name" value="Hexapep"/>
    <property type="match status" value="2"/>
</dbReference>
<gene>
    <name evidence="7" type="ORF">C9I94_16880</name>
</gene>